<proteinExistence type="predicted"/>
<dbReference type="AlphaFoldDB" id="A0A8K0CMF7"/>
<dbReference type="OrthoDB" id="5876240at2759"/>
<dbReference type="PANTHER" id="PTHR46599:SF3">
    <property type="entry name" value="PIGGYBAC TRANSPOSABLE ELEMENT-DERIVED PROTEIN 4"/>
    <property type="match status" value="1"/>
</dbReference>
<dbReference type="Pfam" id="PF13843">
    <property type="entry name" value="DDE_Tnp_1_7"/>
    <property type="match status" value="1"/>
</dbReference>
<feature type="domain" description="PiggyBac transposable element-derived protein" evidence="1">
    <location>
        <begin position="14"/>
        <end position="100"/>
    </location>
</feature>
<keyword evidence="3" id="KW-1185">Reference proteome</keyword>
<reference evidence="2" key="1">
    <citation type="submission" date="2019-08" db="EMBL/GenBank/DDBJ databases">
        <title>The genome of the North American firefly Photinus pyralis.</title>
        <authorList>
            <consortium name="Photinus pyralis genome working group"/>
            <person name="Fallon T.R."/>
            <person name="Sander Lower S.E."/>
            <person name="Weng J.-K."/>
        </authorList>
    </citation>
    <scope>NUCLEOTIDE SEQUENCE</scope>
    <source>
        <strain evidence="2">TRF0915ILg1</strain>
        <tissue evidence="2">Whole body</tissue>
    </source>
</reference>
<dbReference type="Proteomes" id="UP000801492">
    <property type="component" value="Unassembled WGS sequence"/>
</dbReference>
<protein>
    <recommendedName>
        <fullName evidence="1">PiggyBac transposable element-derived protein domain-containing protein</fullName>
    </recommendedName>
</protein>
<evidence type="ECO:0000313" key="3">
    <source>
        <dbReference type="Proteomes" id="UP000801492"/>
    </source>
</evidence>
<organism evidence="2 3">
    <name type="scientific">Ignelater luminosus</name>
    <name type="common">Cucubano</name>
    <name type="synonym">Pyrophorus luminosus</name>
    <dbReference type="NCBI Taxonomy" id="2038154"/>
    <lineage>
        <taxon>Eukaryota</taxon>
        <taxon>Metazoa</taxon>
        <taxon>Ecdysozoa</taxon>
        <taxon>Arthropoda</taxon>
        <taxon>Hexapoda</taxon>
        <taxon>Insecta</taxon>
        <taxon>Pterygota</taxon>
        <taxon>Neoptera</taxon>
        <taxon>Endopterygota</taxon>
        <taxon>Coleoptera</taxon>
        <taxon>Polyphaga</taxon>
        <taxon>Elateriformia</taxon>
        <taxon>Elateroidea</taxon>
        <taxon>Elateridae</taxon>
        <taxon>Agrypninae</taxon>
        <taxon>Pyrophorini</taxon>
        <taxon>Ignelater</taxon>
    </lineage>
</organism>
<name>A0A8K0CMF7_IGNLU</name>
<dbReference type="PANTHER" id="PTHR46599">
    <property type="entry name" value="PIGGYBAC TRANSPOSABLE ELEMENT-DERIVED PROTEIN 4"/>
    <property type="match status" value="1"/>
</dbReference>
<sequence length="177" mass="20141">KGTILDPEYSALPVSSQVVMTLVKPLLNKGYCLTIDNFYNSPQLADLLVSRKTDVYGTLRANRKEVPKELSTTKILKGEVIGFQRGKVAVMKWKDKKEFCGTKTTLEYRMDIVKLIMEKYHHLEFCSATGRPSVIPTPPRLTGRHFPEYIPGTEKKEQSNASVCNVCKSARWTWKEN</sequence>
<comment type="caution">
    <text evidence="2">The sequence shown here is derived from an EMBL/GenBank/DDBJ whole genome shotgun (WGS) entry which is preliminary data.</text>
</comment>
<dbReference type="EMBL" id="VTPC01086563">
    <property type="protein sequence ID" value="KAF2886747.1"/>
    <property type="molecule type" value="Genomic_DNA"/>
</dbReference>
<evidence type="ECO:0000259" key="1">
    <source>
        <dbReference type="Pfam" id="PF13843"/>
    </source>
</evidence>
<accession>A0A8K0CMF7</accession>
<dbReference type="InterPro" id="IPR029526">
    <property type="entry name" value="PGBD"/>
</dbReference>
<evidence type="ECO:0000313" key="2">
    <source>
        <dbReference type="EMBL" id="KAF2886747.1"/>
    </source>
</evidence>
<feature type="non-terminal residue" evidence="2">
    <location>
        <position position="177"/>
    </location>
</feature>
<gene>
    <name evidence="2" type="ORF">ILUMI_19426</name>
</gene>